<dbReference type="Proteomes" id="UP001154282">
    <property type="component" value="Unassembled WGS sequence"/>
</dbReference>
<feature type="non-terminal residue" evidence="1">
    <location>
        <position position="1"/>
    </location>
</feature>
<accession>A0AAV0J619</accession>
<reference evidence="1" key="1">
    <citation type="submission" date="2022-08" db="EMBL/GenBank/DDBJ databases">
        <authorList>
            <person name="Gutierrez-Valencia J."/>
        </authorList>
    </citation>
    <scope>NUCLEOTIDE SEQUENCE</scope>
</reference>
<protein>
    <submittedName>
        <fullName evidence="1">Uncharacterized protein</fullName>
    </submittedName>
</protein>
<name>A0AAV0J619_9ROSI</name>
<comment type="caution">
    <text evidence="1">The sequence shown here is derived from an EMBL/GenBank/DDBJ whole genome shotgun (WGS) entry which is preliminary data.</text>
</comment>
<evidence type="ECO:0000313" key="2">
    <source>
        <dbReference type="Proteomes" id="UP001154282"/>
    </source>
</evidence>
<sequence length="76" mass="8214">RKERWLASPLTGTGTAFGPSCYQHTRLRLSTLELNSRYQFTSTSSASGGKLRIQSLVASDIVCGGKNCLDMDAISC</sequence>
<keyword evidence="2" id="KW-1185">Reference proteome</keyword>
<gene>
    <name evidence="1" type="ORF">LITE_LOCUS12588</name>
</gene>
<dbReference type="AlphaFoldDB" id="A0AAV0J619"/>
<proteinExistence type="predicted"/>
<dbReference type="EMBL" id="CAMGYJ010000004">
    <property type="protein sequence ID" value="CAI0404734.1"/>
    <property type="molecule type" value="Genomic_DNA"/>
</dbReference>
<evidence type="ECO:0000313" key="1">
    <source>
        <dbReference type="EMBL" id="CAI0404734.1"/>
    </source>
</evidence>
<organism evidence="1 2">
    <name type="scientific">Linum tenue</name>
    <dbReference type="NCBI Taxonomy" id="586396"/>
    <lineage>
        <taxon>Eukaryota</taxon>
        <taxon>Viridiplantae</taxon>
        <taxon>Streptophyta</taxon>
        <taxon>Embryophyta</taxon>
        <taxon>Tracheophyta</taxon>
        <taxon>Spermatophyta</taxon>
        <taxon>Magnoliopsida</taxon>
        <taxon>eudicotyledons</taxon>
        <taxon>Gunneridae</taxon>
        <taxon>Pentapetalae</taxon>
        <taxon>rosids</taxon>
        <taxon>fabids</taxon>
        <taxon>Malpighiales</taxon>
        <taxon>Linaceae</taxon>
        <taxon>Linum</taxon>
    </lineage>
</organism>